<evidence type="ECO:0000256" key="5">
    <source>
        <dbReference type="ARBA" id="ARBA00023163"/>
    </source>
</evidence>
<dbReference type="EMBL" id="JARBHA010000011">
    <property type="protein sequence ID" value="KAJ9688251.1"/>
    <property type="molecule type" value="Genomic_DNA"/>
</dbReference>
<keyword evidence="4" id="KW-0238">DNA-binding</keyword>
<dbReference type="PANTHER" id="PTHR48000">
    <property type="entry name" value="OS09G0431300 PROTEIN"/>
    <property type="match status" value="1"/>
</dbReference>
<dbReference type="PROSITE" id="PS50090">
    <property type="entry name" value="MYB_LIKE"/>
    <property type="match status" value="2"/>
</dbReference>
<feature type="domain" description="Myb-like" evidence="7">
    <location>
        <begin position="63"/>
        <end position="113"/>
    </location>
</feature>
<evidence type="ECO:0000256" key="4">
    <source>
        <dbReference type="ARBA" id="ARBA00023125"/>
    </source>
</evidence>
<dbReference type="AlphaFoldDB" id="A0AA38ZFR4"/>
<comment type="caution">
    <text evidence="9">The sequence shown here is derived from an EMBL/GenBank/DDBJ whole genome shotgun (WGS) entry which is preliminary data.</text>
</comment>
<dbReference type="PROSITE" id="PS51294">
    <property type="entry name" value="HTH_MYB"/>
    <property type="match status" value="2"/>
</dbReference>
<protein>
    <submittedName>
        <fullName evidence="9">Uncharacterized protein</fullName>
    </submittedName>
</protein>
<evidence type="ECO:0000259" key="7">
    <source>
        <dbReference type="PROSITE" id="PS50090"/>
    </source>
</evidence>
<dbReference type="GO" id="GO:0005634">
    <property type="term" value="C:nucleus"/>
    <property type="evidence" value="ECO:0007669"/>
    <property type="project" value="UniProtKB-SubCell"/>
</dbReference>
<dbReference type="InterPro" id="IPR001005">
    <property type="entry name" value="SANT/Myb"/>
</dbReference>
<evidence type="ECO:0000313" key="10">
    <source>
        <dbReference type="Proteomes" id="UP001168098"/>
    </source>
</evidence>
<dbReference type="InterPro" id="IPR009057">
    <property type="entry name" value="Homeodomain-like_sf"/>
</dbReference>
<evidence type="ECO:0000256" key="6">
    <source>
        <dbReference type="ARBA" id="ARBA00023242"/>
    </source>
</evidence>
<gene>
    <name evidence="9" type="ORF">PVL29_014122</name>
</gene>
<sequence>MGRAPCCDKANVKRGPWSPEEDDILRAFVEAQGTGGNWIALPRKAGLKRCGKSCRLRWLNYLRPDIKHGGFTEDEDNIIITLYNNIGSRWSVIASHLPRRTDNDVKNYWNTKLKKKLSGKADLKKGSNNNGNATSNSIIHLSSVQFPGSIPKVEDYDYGISAGFGTDASPVSYQTGVSYQQDFHSQGLVSNPAVQFPPPGPMEVSEFNTSGNTSYSISSSQEVSSLSAASSSLALDNTTHASWSSYNGGRVQDDEFLIDFGSPYELLSGFGFQEQAHEAGLVNQI</sequence>
<reference evidence="9 10" key="1">
    <citation type="journal article" date="2023" name="BMC Biotechnol.">
        <title>Vitis rotundifolia cv Carlos genome sequencing.</title>
        <authorList>
            <person name="Huff M."/>
            <person name="Hulse-Kemp A."/>
            <person name="Scheffler B."/>
            <person name="Youngblood R."/>
            <person name="Simpson S."/>
            <person name="Babiker E."/>
            <person name="Staton M."/>
        </authorList>
    </citation>
    <scope>NUCLEOTIDE SEQUENCE [LARGE SCALE GENOMIC DNA]</scope>
    <source>
        <tissue evidence="9">Leaf</tissue>
    </source>
</reference>
<comment type="subcellular location">
    <subcellularLocation>
        <location evidence="1">Nucleus</location>
    </subcellularLocation>
</comment>
<evidence type="ECO:0000256" key="3">
    <source>
        <dbReference type="ARBA" id="ARBA00023015"/>
    </source>
</evidence>
<dbReference type="SMART" id="SM00717">
    <property type="entry name" value="SANT"/>
    <property type="match status" value="2"/>
</dbReference>
<keyword evidence="5" id="KW-0804">Transcription</keyword>
<evidence type="ECO:0000256" key="1">
    <source>
        <dbReference type="ARBA" id="ARBA00004123"/>
    </source>
</evidence>
<dbReference type="Proteomes" id="UP001168098">
    <property type="component" value="Unassembled WGS sequence"/>
</dbReference>
<dbReference type="Pfam" id="PF00249">
    <property type="entry name" value="Myb_DNA-binding"/>
    <property type="match status" value="2"/>
</dbReference>
<feature type="domain" description="HTH myb-type" evidence="8">
    <location>
        <begin position="63"/>
        <end position="117"/>
    </location>
</feature>
<dbReference type="GO" id="GO:0003677">
    <property type="term" value="F:DNA binding"/>
    <property type="evidence" value="ECO:0007669"/>
    <property type="project" value="UniProtKB-KW"/>
</dbReference>
<accession>A0AA38ZFR4</accession>
<evidence type="ECO:0000259" key="8">
    <source>
        <dbReference type="PROSITE" id="PS51294"/>
    </source>
</evidence>
<dbReference type="InterPro" id="IPR017930">
    <property type="entry name" value="Myb_dom"/>
</dbReference>
<organism evidence="9 10">
    <name type="scientific">Vitis rotundifolia</name>
    <name type="common">Muscadine grape</name>
    <dbReference type="NCBI Taxonomy" id="103349"/>
    <lineage>
        <taxon>Eukaryota</taxon>
        <taxon>Viridiplantae</taxon>
        <taxon>Streptophyta</taxon>
        <taxon>Embryophyta</taxon>
        <taxon>Tracheophyta</taxon>
        <taxon>Spermatophyta</taxon>
        <taxon>Magnoliopsida</taxon>
        <taxon>eudicotyledons</taxon>
        <taxon>Gunneridae</taxon>
        <taxon>Pentapetalae</taxon>
        <taxon>rosids</taxon>
        <taxon>Vitales</taxon>
        <taxon>Vitaceae</taxon>
        <taxon>Viteae</taxon>
        <taxon>Vitis</taxon>
    </lineage>
</organism>
<dbReference type="Gene3D" id="1.10.10.60">
    <property type="entry name" value="Homeodomain-like"/>
    <property type="match status" value="2"/>
</dbReference>
<keyword evidence="6" id="KW-0539">Nucleus</keyword>
<evidence type="ECO:0000313" key="9">
    <source>
        <dbReference type="EMBL" id="KAJ9688251.1"/>
    </source>
</evidence>
<keyword evidence="10" id="KW-1185">Reference proteome</keyword>
<proteinExistence type="predicted"/>
<keyword evidence="3" id="KW-0805">Transcription regulation</keyword>
<dbReference type="FunFam" id="1.10.10.60:FF:000015">
    <property type="entry name" value="Transcription factor RAX3"/>
    <property type="match status" value="1"/>
</dbReference>
<name>A0AA38ZFR4_VITRO</name>
<dbReference type="PANTHER" id="PTHR48000:SF67">
    <property type="entry name" value="MYB-LIKE DNA-BINDING DOMAIN CONTAINING PROTEIN, EXPRESSED"/>
    <property type="match status" value="1"/>
</dbReference>
<dbReference type="CDD" id="cd00167">
    <property type="entry name" value="SANT"/>
    <property type="match status" value="2"/>
</dbReference>
<keyword evidence="2" id="KW-0677">Repeat</keyword>
<evidence type="ECO:0000256" key="2">
    <source>
        <dbReference type="ARBA" id="ARBA00022737"/>
    </source>
</evidence>
<feature type="domain" description="Myb-like" evidence="7">
    <location>
        <begin position="9"/>
        <end position="62"/>
    </location>
</feature>
<feature type="domain" description="HTH myb-type" evidence="8">
    <location>
        <begin position="9"/>
        <end position="62"/>
    </location>
</feature>
<dbReference type="SUPFAM" id="SSF46689">
    <property type="entry name" value="Homeodomain-like"/>
    <property type="match status" value="1"/>
</dbReference>